<dbReference type="AlphaFoldDB" id="A0A0B3YFC8"/>
<reference evidence="2 3" key="1">
    <citation type="submission" date="2014-12" db="EMBL/GenBank/DDBJ databases">
        <title>Genome sequencing of Alteromonas marina AD001.</title>
        <authorList>
            <person name="Adrian T.G.S."/>
            <person name="Chan K.G."/>
        </authorList>
    </citation>
    <scope>NUCLEOTIDE SEQUENCE [LARGE SCALE GENOMIC DNA]</scope>
    <source>
        <strain evidence="2 3">AD001</strain>
    </source>
</reference>
<keyword evidence="1" id="KW-0472">Membrane</keyword>
<accession>A0A0B3YFC8</accession>
<sequence>MNKNKKDSDTTKNLIKASIALVFAISLGLAINFFHIGEEDTTVKALTEQFDTFKRHVVSSHWQWRVRQPTTMIMLIHYDDSGSEINRTPVRMNHNGWPTADLSDAGCEKIWQSVVASPLRVDGFKIHAQYYAELDVSEENYWCRYSLSKGTYFDYYPASGSVSPLKD</sequence>
<evidence type="ECO:0000313" key="2">
    <source>
        <dbReference type="EMBL" id="KHT55812.1"/>
    </source>
</evidence>
<name>A0A0B3YFC8_9ALTE</name>
<dbReference type="EMBL" id="JWLW01000006">
    <property type="protein sequence ID" value="KHT55812.1"/>
    <property type="molecule type" value="Genomic_DNA"/>
</dbReference>
<keyword evidence="1" id="KW-0812">Transmembrane</keyword>
<evidence type="ECO:0000256" key="1">
    <source>
        <dbReference type="SAM" id="Phobius"/>
    </source>
</evidence>
<gene>
    <name evidence="2" type="ORF">RJ41_04175</name>
</gene>
<organism evidence="2 3">
    <name type="scientific">Alteromonas marina</name>
    <dbReference type="NCBI Taxonomy" id="203795"/>
    <lineage>
        <taxon>Bacteria</taxon>
        <taxon>Pseudomonadati</taxon>
        <taxon>Pseudomonadota</taxon>
        <taxon>Gammaproteobacteria</taxon>
        <taxon>Alteromonadales</taxon>
        <taxon>Alteromonadaceae</taxon>
        <taxon>Alteromonas/Salinimonas group</taxon>
        <taxon>Alteromonas</taxon>
    </lineage>
</organism>
<evidence type="ECO:0000313" key="3">
    <source>
        <dbReference type="Proteomes" id="UP000031197"/>
    </source>
</evidence>
<dbReference type="Proteomes" id="UP000031197">
    <property type="component" value="Unassembled WGS sequence"/>
</dbReference>
<protein>
    <submittedName>
        <fullName evidence="2">Uncharacterized protein</fullName>
    </submittedName>
</protein>
<feature type="transmembrane region" description="Helical" evidence="1">
    <location>
        <begin position="14"/>
        <end position="34"/>
    </location>
</feature>
<keyword evidence="1" id="KW-1133">Transmembrane helix</keyword>
<dbReference type="OrthoDB" id="6227360at2"/>
<proteinExistence type="predicted"/>
<comment type="caution">
    <text evidence="2">The sequence shown here is derived from an EMBL/GenBank/DDBJ whole genome shotgun (WGS) entry which is preliminary data.</text>
</comment>
<dbReference type="RefSeq" id="WP_039217365.1">
    <property type="nucleotide sequence ID" value="NZ_JWLW01000006.1"/>
</dbReference>
<keyword evidence="3" id="KW-1185">Reference proteome</keyword>